<dbReference type="PRINTS" id="PR00081">
    <property type="entry name" value="GDHRDH"/>
</dbReference>
<name>A0A091N366_9PASS</name>
<dbReference type="PANTHER" id="PTHR43544">
    <property type="entry name" value="SHORT-CHAIN DEHYDROGENASE/REDUCTASE"/>
    <property type="match status" value="1"/>
</dbReference>
<evidence type="ECO:0000313" key="2">
    <source>
        <dbReference type="EMBL" id="KFP83349.1"/>
    </source>
</evidence>
<comment type="similarity">
    <text evidence="1">Belongs to the short-chain dehydrogenases/reductases (SDR) family.</text>
</comment>
<dbReference type="PRINTS" id="PR00080">
    <property type="entry name" value="SDRFAMILY"/>
</dbReference>
<dbReference type="EMBL" id="KK840839">
    <property type="protein sequence ID" value="KFP83349.1"/>
    <property type="molecule type" value="Genomic_DNA"/>
</dbReference>
<feature type="non-terminal residue" evidence="2">
    <location>
        <position position="1"/>
    </location>
</feature>
<gene>
    <name evidence="2" type="ORF">N310_06961</name>
</gene>
<dbReference type="InterPro" id="IPR036291">
    <property type="entry name" value="NAD(P)-bd_dom_sf"/>
</dbReference>
<feature type="non-terminal residue" evidence="2">
    <location>
        <position position="214"/>
    </location>
</feature>
<dbReference type="AlphaFoldDB" id="A0A091N366"/>
<proteinExistence type="inferred from homology"/>
<keyword evidence="3" id="KW-1185">Reference proteome</keyword>
<evidence type="ECO:0000256" key="1">
    <source>
        <dbReference type="RuleBase" id="RU000363"/>
    </source>
</evidence>
<reference evidence="2 3" key="1">
    <citation type="submission" date="2014-04" db="EMBL/GenBank/DDBJ databases">
        <title>Genome evolution of avian class.</title>
        <authorList>
            <person name="Zhang G."/>
            <person name="Li C."/>
        </authorList>
    </citation>
    <scope>NUCLEOTIDE SEQUENCE [LARGE SCALE GENOMIC DNA]</scope>
    <source>
        <strain evidence="2">BGI_N310</strain>
    </source>
</reference>
<organism evidence="2 3">
    <name type="scientific">Acanthisitta chloris</name>
    <name type="common">rifleman</name>
    <dbReference type="NCBI Taxonomy" id="57068"/>
    <lineage>
        <taxon>Eukaryota</taxon>
        <taxon>Metazoa</taxon>
        <taxon>Chordata</taxon>
        <taxon>Craniata</taxon>
        <taxon>Vertebrata</taxon>
        <taxon>Euteleostomi</taxon>
        <taxon>Archelosauria</taxon>
        <taxon>Archosauria</taxon>
        <taxon>Dinosauria</taxon>
        <taxon>Saurischia</taxon>
        <taxon>Theropoda</taxon>
        <taxon>Coelurosauria</taxon>
        <taxon>Aves</taxon>
        <taxon>Neognathae</taxon>
        <taxon>Neoaves</taxon>
        <taxon>Telluraves</taxon>
        <taxon>Australaves</taxon>
        <taxon>Passeriformes</taxon>
        <taxon>Acanthisittidae</taxon>
        <taxon>Acanthisitta</taxon>
    </lineage>
</organism>
<dbReference type="Proteomes" id="UP000053537">
    <property type="component" value="Unassembled WGS sequence"/>
</dbReference>
<dbReference type="CDD" id="cd05325">
    <property type="entry name" value="carb_red_sniffer_like_SDR_c"/>
    <property type="match status" value="1"/>
</dbReference>
<sequence length="214" mass="22935">ELRDLASKHPNLVLVKLDVANPSAITDAAKIVEGKLNGMGLNLLINNAGIYTPTASLETVDAEDMIRTYKTNAVGPMLMAQVSHKVVASLPLLKKAAQDSKEKGLSCSKAAIINISTVMGSIKKTPDSFFKPVISYRCSKAALNMLTMCQALTYKESGILCVALHPGWVKTDMGSQEADLTVDTSVRGLLSVLPVLSEKHSGTLLNWEGKAIPW</sequence>
<dbReference type="GO" id="GO:0005737">
    <property type="term" value="C:cytoplasm"/>
    <property type="evidence" value="ECO:0007669"/>
    <property type="project" value="TreeGrafter"/>
</dbReference>
<dbReference type="Gene3D" id="3.40.50.720">
    <property type="entry name" value="NAD(P)-binding Rossmann-like Domain"/>
    <property type="match status" value="1"/>
</dbReference>
<dbReference type="InterPro" id="IPR002347">
    <property type="entry name" value="SDR_fam"/>
</dbReference>
<accession>A0A091N366</accession>
<protein>
    <submittedName>
        <fullName evidence="2">C-factor</fullName>
    </submittedName>
</protein>
<dbReference type="PANTHER" id="PTHR43544:SF21">
    <property type="entry name" value="C-FACTOR"/>
    <property type="match status" value="1"/>
</dbReference>
<dbReference type="GO" id="GO:0016491">
    <property type="term" value="F:oxidoreductase activity"/>
    <property type="evidence" value="ECO:0007669"/>
    <property type="project" value="TreeGrafter"/>
</dbReference>
<dbReference type="InterPro" id="IPR051468">
    <property type="entry name" value="Fungal_SecMetab_SDRs"/>
</dbReference>
<evidence type="ECO:0000313" key="3">
    <source>
        <dbReference type="Proteomes" id="UP000053537"/>
    </source>
</evidence>
<dbReference type="Pfam" id="PF00106">
    <property type="entry name" value="adh_short"/>
    <property type="match status" value="1"/>
</dbReference>
<dbReference type="SUPFAM" id="SSF51735">
    <property type="entry name" value="NAD(P)-binding Rossmann-fold domains"/>
    <property type="match status" value="1"/>
</dbReference>